<evidence type="ECO:0000256" key="3">
    <source>
        <dbReference type="ARBA" id="ARBA00023098"/>
    </source>
</evidence>
<dbReference type="InterPro" id="IPR001087">
    <property type="entry name" value="GDSL"/>
</dbReference>
<comment type="similarity">
    <text evidence="1">Belongs to the 'GDSL' lipolytic enzyme family.</text>
</comment>
<dbReference type="InterPro" id="IPR036514">
    <property type="entry name" value="SGNH_hydro_sf"/>
</dbReference>
<evidence type="ECO:0000256" key="4">
    <source>
        <dbReference type="SAM" id="Phobius"/>
    </source>
</evidence>
<sequence>MEKERGAPFLACALFMVLLTTGTVGVHGRTHRHRRRGQPLFVFGDSYADTGNLAKIIGPCWNEPYGVTFPRKPAGRFSDGRVFTDYLASLFGIRSPLPYKYRKYGKKLLPYGMNFAVGGSGVFDGLFFQDNLTVQIDHFQAQVDEGVFSDLDLARSTAVVCIAGNDYMFYEEAGGTLEVNWIDRVLALSIKKLETP</sequence>
<keyword evidence="3" id="KW-0443">Lipid metabolism</keyword>
<dbReference type="EMBL" id="NMUH01000280">
    <property type="protein sequence ID" value="MQL76086.1"/>
    <property type="molecule type" value="Genomic_DNA"/>
</dbReference>
<evidence type="ECO:0000256" key="1">
    <source>
        <dbReference type="ARBA" id="ARBA00008668"/>
    </source>
</evidence>
<keyword evidence="6" id="KW-1185">Reference proteome</keyword>
<dbReference type="Gene3D" id="3.40.50.1110">
    <property type="entry name" value="SGNH hydrolase"/>
    <property type="match status" value="1"/>
</dbReference>
<dbReference type="PANTHER" id="PTHR46020:SF4">
    <property type="entry name" value="OS04G0650200 PROTEIN"/>
    <property type="match status" value="1"/>
</dbReference>
<keyword evidence="2" id="KW-0378">Hydrolase</keyword>
<organism evidence="5 6">
    <name type="scientific">Colocasia esculenta</name>
    <name type="common">Wild taro</name>
    <name type="synonym">Arum esculentum</name>
    <dbReference type="NCBI Taxonomy" id="4460"/>
    <lineage>
        <taxon>Eukaryota</taxon>
        <taxon>Viridiplantae</taxon>
        <taxon>Streptophyta</taxon>
        <taxon>Embryophyta</taxon>
        <taxon>Tracheophyta</taxon>
        <taxon>Spermatophyta</taxon>
        <taxon>Magnoliopsida</taxon>
        <taxon>Liliopsida</taxon>
        <taxon>Araceae</taxon>
        <taxon>Aroideae</taxon>
        <taxon>Colocasieae</taxon>
        <taxon>Colocasia</taxon>
    </lineage>
</organism>
<name>A0A843U167_COLES</name>
<dbReference type="GO" id="GO:0016788">
    <property type="term" value="F:hydrolase activity, acting on ester bonds"/>
    <property type="evidence" value="ECO:0007669"/>
    <property type="project" value="InterPro"/>
</dbReference>
<dbReference type="GO" id="GO:0006629">
    <property type="term" value="P:lipid metabolic process"/>
    <property type="evidence" value="ECO:0007669"/>
    <property type="project" value="UniProtKB-KW"/>
</dbReference>
<proteinExistence type="inferred from homology"/>
<gene>
    <name evidence="5" type="ORF">Taro_008488</name>
</gene>
<dbReference type="AlphaFoldDB" id="A0A843U167"/>
<reference evidence="5" key="1">
    <citation type="submission" date="2017-07" db="EMBL/GenBank/DDBJ databases">
        <title>Taro Niue Genome Assembly and Annotation.</title>
        <authorList>
            <person name="Atibalentja N."/>
            <person name="Keating K."/>
            <person name="Fields C.J."/>
        </authorList>
    </citation>
    <scope>NUCLEOTIDE SEQUENCE</scope>
    <source>
        <strain evidence="5">Niue_2</strain>
        <tissue evidence="5">Leaf</tissue>
    </source>
</reference>
<evidence type="ECO:0000256" key="2">
    <source>
        <dbReference type="ARBA" id="ARBA00022801"/>
    </source>
</evidence>
<dbReference type="Proteomes" id="UP000652761">
    <property type="component" value="Unassembled WGS sequence"/>
</dbReference>
<keyword evidence="4" id="KW-1133">Transmembrane helix</keyword>
<evidence type="ECO:0000313" key="6">
    <source>
        <dbReference type="Proteomes" id="UP000652761"/>
    </source>
</evidence>
<protein>
    <recommendedName>
        <fullName evidence="7">GDSL esterase/lipase</fullName>
    </recommendedName>
</protein>
<dbReference type="Pfam" id="PF00657">
    <property type="entry name" value="Lipase_GDSL"/>
    <property type="match status" value="1"/>
</dbReference>
<evidence type="ECO:0008006" key="7">
    <source>
        <dbReference type="Google" id="ProtNLM"/>
    </source>
</evidence>
<comment type="caution">
    <text evidence="5">The sequence shown here is derived from an EMBL/GenBank/DDBJ whole genome shotgun (WGS) entry which is preliminary data.</text>
</comment>
<dbReference type="OrthoDB" id="1600564at2759"/>
<dbReference type="PANTHER" id="PTHR46020">
    <property type="entry name" value="OSJNBB0059K02.9 PROTEIN"/>
    <property type="match status" value="1"/>
</dbReference>
<keyword evidence="4" id="KW-0472">Membrane</keyword>
<feature type="transmembrane region" description="Helical" evidence="4">
    <location>
        <begin position="6"/>
        <end position="26"/>
    </location>
</feature>
<accession>A0A843U167</accession>
<evidence type="ECO:0000313" key="5">
    <source>
        <dbReference type="EMBL" id="MQL76086.1"/>
    </source>
</evidence>
<keyword evidence="4" id="KW-0812">Transmembrane</keyword>